<dbReference type="EMBL" id="RCHU01000280">
    <property type="protein sequence ID" value="TKS09225.1"/>
    <property type="molecule type" value="Genomic_DNA"/>
</dbReference>
<evidence type="ECO:0000313" key="1">
    <source>
        <dbReference type="EMBL" id="TKS09225.1"/>
    </source>
</evidence>
<name>A0A4U5QKM1_POPAL</name>
<proteinExistence type="predicted"/>
<reference evidence="1" key="1">
    <citation type="submission" date="2018-10" db="EMBL/GenBank/DDBJ databases">
        <title>Population genomic analysis revealed the cold adaptation of white poplar.</title>
        <authorList>
            <person name="Liu Y.-J."/>
        </authorList>
    </citation>
    <scope>NUCLEOTIDE SEQUENCE [LARGE SCALE GENOMIC DNA]</scope>
    <source>
        <strain evidence="1">PAL-ZL1</strain>
    </source>
</reference>
<gene>
    <name evidence="1" type="ORF">D5086_0000095330</name>
</gene>
<comment type="caution">
    <text evidence="1">The sequence shown here is derived from an EMBL/GenBank/DDBJ whole genome shotgun (WGS) entry which is preliminary data.</text>
</comment>
<protein>
    <submittedName>
        <fullName evidence="1">Uncharacterized protein</fullName>
    </submittedName>
</protein>
<accession>A0A4U5QKM1</accession>
<sequence>MLDSGCCFGCSYWRLKQMAWICGLPYVGYGYVLSSGGEEGLCVGRLEGCGSKNLKWPARGESKREWLWVYGRRCDWRVGRLRGAGFVLMRGRWGGVCGLLEMMGERNCERQLEAGGTKNVWWPSVCGDGEERCWAWERKIKAMGVVV</sequence>
<dbReference type="AlphaFoldDB" id="A0A4U5QKM1"/>
<organism evidence="1">
    <name type="scientific">Populus alba</name>
    <name type="common">White poplar</name>
    <dbReference type="NCBI Taxonomy" id="43335"/>
    <lineage>
        <taxon>Eukaryota</taxon>
        <taxon>Viridiplantae</taxon>
        <taxon>Streptophyta</taxon>
        <taxon>Embryophyta</taxon>
        <taxon>Tracheophyta</taxon>
        <taxon>Spermatophyta</taxon>
        <taxon>Magnoliopsida</taxon>
        <taxon>eudicotyledons</taxon>
        <taxon>Gunneridae</taxon>
        <taxon>Pentapetalae</taxon>
        <taxon>rosids</taxon>
        <taxon>fabids</taxon>
        <taxon>Malpighiales</taxon>
        <taxon>Salicaceae</taxon>
        <taxon>Saliceae</taxon>
        <taxon>Populus</taxon>
    </lineage>
</organism>